<evidence type="ECO:0000256" key="4">
    <source>
        <dbReference type="ARBA" id="ARBA00022692"/>
    </source>
</evidence>
<evidence type="ECO:0000256" key="8">
    <source>
        <dbReference type="SAM" id="Phobius"/>
    </source>
</evidence>
<dbReference type="InParanoid" id="E4X4X1"/>
<dbReference type="GO" id="GO:0005436">
    <property type="term" value="F:sodium:phosphate symporter activity"/>
    <property type="evidence" value="ECO:0007669"/>
    <property type="project" value="InterPro"/>
</dbReference>
<dbReference type="InterPro" id="IPR003841">
    <property type="entry name" value="Na/Pi_transpt"/>
</dbReference>
<feature type="transmembrane region" description="Helical" evidence="8">
    <location>
        <begin position="339"/>
        <end position="361"/>
    </location>
</feature>
<protein>
    <submittedName>
        <fullName evidence="9">Uncharacterized protein</fullName>
    </submittedName>
</protein>
<keyword evidence="6 8" id="KW-0472">Membrane</keyword>
<feature type="transmembrane region" description="Helical" evidence="8">
    <location>
        <begin position="112"/>
        <end position="134"/>
    </location>
</feature>
<gene>
    <name evidence="9" type="ORF">GSOID_T00002194001</name>
</gene>
<dbReference type="Pfam" id="PF02690">
    <property type="entry name" value="Na_Pi_cotrans"/>
    <property type="match status" value="2"/>
</dbReference>
<dbReference type="PANTHER" id="PTHR10010">
    <property type="entry name" value="SOLUTE CARRIER FAMILY 34 SODIUM PHOSPHATE , MEMBER 2-RELATED"/>
    <property type="match status" value="1"/>
</dbReference>
<dbReference type="OrthoDB" id="76259at2759"/>
<evidence type="ECO:0000256" key="6">
    <source>
        <dbReference type="ARBA" id="ARBA00023136"/>
    </source>
</evidence>
<keyword evidence="5 8" id="KW-1133">Transmembrane helix</keyword>
<comment type="similarity">
    <text evidence="2">Belongs to the SLC34A transporter family.</text>
</comment>
<accession>E4X4X1</accession>
<evidence type="ECO:0000313" key="10">
    <source>
        <dbReference type="Proteomes" id="UP000001307"/>
    </source>
</evidence>
<feature type="compositionally biased region" description="Low complexity" evidence="7">
    <location>
        <begin position="23"/>
        <end position="39"/>
    </location>
</feature>
<keyword evidence="3" id="KW-1003">Cell membrane</keyword>
<feature type="transmembrane region" description="Helical" evidence="8">
    <location>
        <begin position="146"/>
        <end position="167"/>
    </location>
</feature>
<evidence type="ECO:0000256" key="5">
    <source>
        <dbReference type="ARBA" id="ARBA00022989"/>
    </source>
</evidence>
<feature type="transmembrane region" description="Helical" evidence="8">
    <location>
        <begin position="464"/>
        <end position="484"/>
    </location>
</feature>
<dbReference type="EMBL" id="FN653025">
    <property type="protein sequence ID" value="CBY18340.1"/>
    <property type="molecule type" value="Genomic_DNA"/>
</dbReference>
<evidence type="ECO:0000313" key="9">
    <source>
        <dbReference type="EMBL" id="CBY18340.1"/>
    </source>
</evidence>
<feature type="transmembrane region" description="Helical" evidence="8">
    <location>
        <begin position="56"/>
        <end position="80"/>
    </location>
</feature>
<feature type="compositionally biased region" description="Acidic residues" evidence="7">
    <location>
        <begin position="1"/>
        <end position="10"/>
    </location>
</feature>
<evidence type="ECO:0000256" key="1">
    <source>
        <dbReference type="ARBA" id="ARBA00004424"/>
    </source>
</evidence>
<dbReference type="AlphaFoldDB" id="E4X4X1"/>
<feature type="compositionally biased region" description="Polar residues" evidence="7">
    <location>
        <begin position="11"/>
        <end position="22"/>
    </location>
</feature>
<sequence>MERSDDDENPSQELSKRSSMQISNHSTKGSSISSKRSSTTSSVLSEKEEGNKYCRWLLNTVKICLAIWFVYVFIFAIGLLSDSFQVLGGAFLNDIIVAAGEYLENPFCGLCMGILLTVLCQSSSTATSIFITLVGSRLFEVSVGIYCIYGANVGTSITSTLVAFGNVANPTEFRSGMACAAIPAIYAYLIILFLFPLEILFQMMESLTELATQKYAACVGDDCQIEDGGFDPIAVITEPIQQYILVIDKDGLGQENYNGTFVQYCKNSHTGNYLGNGTCLYPDEQNCPPNKDGTYMTQGNSYDCTFNEFDVNETFIVKFEEACYELEKHMFVNSCMSDVAIGGICFALSFVLMYGSLVGVVSCLKSVLAGPIQQILKDNIDKNLPYPVGWLTDYLYVLFGIILTIAVQSSSIVLSILTPIVAIGVVSIDRAYPITIGAHIGTTITGLIAAFSNSSGAFRKALQVALSHVFFNVFGFTLFFLIPITRRPVVKGSNWIGKMAGRYRWWSIMYTILAFILLPILLFVISIFPKNYVDDNGDIVTGNGHITSLIIMYTIAFGFIFVATITWFQQKYSGCLPSWWKDWKFLPIYCRSLEPIDSALCSCTKKPDEKDEISEKDATSVENEAYADYETSAKTSKRESCKAEADDYEFSTDF</sequence>
<comment type="subcellular location">
    <subcellularLocation>
        <location evidence="1">Apical cell membrane</location>
        <topology evidence="1">Multi-pass membrane protein</topology>
    </subcellularLocation>
</comment>
<evidence type="ECO:0000256" key="7">
    <source>
        <dbReference type="SAM" id="MobiDB-lite"/>
    </source>
</evidence>
<dbReference type="GO" id="GO:0044341">
    <property type="term" value="P:sodium-dependent phosphate transport"/>
    <property type="evidence" value="ECO:0007669"/>
    <property type="project" value="InterPro"/>
</dbReference>
<dbReference type="PANTHER" id="PTHR10010:SF46">
    <property type="entry name" value="SODIUM-DEPENDENT PHOSPHATE TRANSPORT PROTEIN 2B"/>
    <property type="match status" value="1"/>
</dbReference>
<feature type="transmembrane region" description="Helical" evidence="8">
    <location>
        <begin position="505"/>
        <end position="528"/>
    </location>
</feature>
<dbReference type="Proteomes" id="UP000001307">
    <property type="component" value="Unassembled WGS sequence"/>
</dbReference>
<feature type="transmembrane region" description="Helical" evidence="8">
    <location>
        <begin position="432"/>
        <end position="452"/>
    </location>
</feature>
<feature type="transmembrane region" description="Helical" evidence="8">
    <location>
        <begin position="548"/>
        <end position="568"/>
    </location>
</feature>
<feature type="transmembrane region" description="Helical" evidence="8">
    <location>
        <begin position="173"/>
        <end position="195"/>
    </location>
</feature>
<name>E4X4X1_OIKDI</name>
<feature type="region of interest" description="Disordered" evidence="7">
    <location>
        <begin position="1"/>
        <end position="39"/>
    </location>
</feature>
<evidence type="ECO:0000256" key="2">
    <source>
        <dbReference type="ARBA" id="ARBA00005808"/>
    </source>
</evidence>
<proteinExistence type="inferred from homology"/>
<evidence type="ECO:0000256" key="3">
    <source>
        <dbReference type="ARBA" id="ARBA00022475"/>
    </source>
</evidence>
<organism evidence="9">
    <name type="scientific">Oikopleura dioica</name>
    <name type="common">Tunicate</name>
    <dbReference type="NCBI Taxonomy" id="34765"/>
    <lineage>
        <taxon>Eukaryota</taxon>
        <taxon>Metazoa</taxon>
        <taxon>Chordata</taxon>
        <taxon>Tunicata</taxon>
        <taxon>Appendicularia</taxon>
        <taxon>Copelata</taxon>
        <taxon>Oikopleuridae</taxon>
        <taxon>Oikopleura</taxon>
    </lineage>
</organism>
<reference evidence="9" key="1">
    <citation type="journal article" date="2010" name="Science">
        <title>Plasticity of animal genome architecture unmasked by rapid evolution of a pelagic tunicate.</title>
        <authorList>
            <person name="Denoeud F."/>
            <person name="Henriet S."/>
            <person name="Mungpakdee S."/>
            <person name="Aury J.M."/>
            <person name="Da Silva C."/>
            <person name="Brinkmann H."/>
            <person name="Mikhaleva J."/>
            <person name="Olsen L.C."/>
            <person name="Jubin C."/>
            <person name="Canestro C."/>
            <person name="Bouquet J.M."/>
            <person name="Danks G."/>
            <person name="Poulain J."/>
            <person name="Campsteijn C."/>
            <person name="Adamski M."/>
            <person name="Cross I."/>
            <person name="Yadetie F."/>
            <person name="Muffato M."/>
            <person name="Louis A."/>
            <person name="Butcher S."/>
            <person name="Tsagkogeorga G."/>
            <person name="Konrad A."/>
            <person name="Singh S."/>
            <person name="Jensen M.F."/>
            <person name="Cong E.H."/>
            <person name="Eikeseth-Otteraa H."/>
            <person name="Noel B."/>
            <person name="Anthouard V."/>
            <person name="Porcel B.M."/>
            <person name="Kachouri-Lafond R."/>
            <person name="Nishino A."/>
            <person name="Ugolini M."/>
            <person name="Chourrout P."/>
            <person name="Nishida H."/>
            <person name="Aasland R."/>
            <person name="Huzurbazar S."/>
            <person name="Westhof E."/>
            <person name="Delsuc F."/>
            <person name="Lehrach H."/>
            <person name="Reinhardt R."/>
            <person name="Weissenbach J."/>
            <person name="Roy S.W."/>
            <person name="Artiguenave F."/>
            <person name="Postlethwait J.H."/>
            <person name="Manak J.R."/>
            <person name="Thompson E.M."/>
            <person name="Jaillon O."/>
            <person name="Du Pasquier L."/>
            <person name="Boudinot P."/>
            <person name="Liberles D.A."/>
            <person name="Volff J.N."/>
            <person name="Philippe H."/>
            <person name="Lenhard B."/>
            <person name="Roest Crollius H."/>
            <person name="Wincker P."/>
            <person name="Chourrout D."/>
        </authorList>
    </citation>
    <scope>NUCLEOTIDE SEQUENCE [LARGE SCALE GENOMIC DNA]</scope>
</reference>
<keyword evidence="4 8" id="KW-0812">Transmembrane</keyword>
<dbReference type="GO" id="GO:0016324">
    <property type="term" value="C:apical plasma membrane"/>
    <property type="evidence" value="ECO:0007669"/>
    <property type="project" value="UniProtKB-SubCell"/>
</dbReference>
<keyword evidence="10" id="KW-1185">Reference proteome</keyword>
<feature type="transmembrane region" description="Helical" evidence="8">
    <location>
        <begin position="394"/>
        <end position="425"/>
    </location>
</feature>